<accession>A0ACC2PYD5</accession>
<dbReference type="Proteomes" id="UP001239111">
    <property type="component" value="Chromosome 1"/>
</dbReference>
<sequence>MKSSLAVGQNCPSAEDRWVIRAKTTQKIEILAFLWHDVSQPRYVTYERNNFDVENGASGLEGAAGGGGGTSPSTGLVLQAMPQRRESFLYRSDSDFEMSPKSMSRNSSIASERLKETEPPVERANIRPVVEKCHGEDLIVTPFAQILASLRSVRNNFLSLTNVPTNKSRRSSGAQGNTTPQTRILAPGEEPYVKLAVETMEELDWCLDQLETIQTHRSVSDMASSKFKRMLNKELSHFSESSKSGNQISEYICSTFLDKQQELDLPSLRVDDAIPGSVDARAAKKKDRAQRGPAAMSHISGVKRPLTHTNSFTGERVPLYGVETPHEEELGKLLSEIDKWGIDIFRIGELSSNRPLTCVAYTAFQSRDLLKSMMIPPKTFVTFIMTLEDHYVKDNPFHNSLHAADVTQSTNTLLNTPALESVFTPLEITAALFAATIHDVDHPGLTNQFLINSSSELALMYNDESVLENHHLAVAFKLLQNEGCDIFVNLTKKQRQTLRKMVIDMVLSTDMSKHMSLLADLKTMVETKKVAGSGVLLLDNYTDRIQVLENLVHCADLSNPTKPLPLYRRWVELLMEEFFQQGDREREQNMDISPMCDRHNATIEKSQVGFIDYIVHPLWETWADLVHPDAQEILDTLEENRDWYQSMIPPSPPPDYTQSASGGEHHFQVTLEEGEEPQGSAPDSPTSSAGGGACAECGPDDEAGGSGPDAGM</sequence>
<dbReference type="EMBL" id="CM056741">
    <property type="protein sequence ID" value="KAJ8688614.1"/>
    <property type="molecule type" value="Genomic_DNA"/>
</dbReference>
<gene>
    <name evidence="1" type="ORF">QAD02_024409</name>
</gene>
<protein>
    <submittedName>
        <fullName evidence="1">Uncharacterized protein</fullName>
    </submittedName>
</protein>
<comment type="caution">
    <text evidence="1">The sequence shown here is derived from an EMBL/GenBank/DDBJ whole genome shotgun (WGS) entry which is preliminary data.</text>
</comment>
<evidence type="ECO:0000313" key="1">
    <source>
        <dbReference type="EMBL" id="KAJ8688614.1"/>
    </source>
</evidence>
<proteinExistence type="predicted"/>
<evidence type="ECO:0000313" key="2">
    <source>
        <dbReference type="Proteomes" id="UP001239111"/>
    </source>
</evidence>
<name>A0ACC2PYD5_9HYME</name>
<reference evidence="1" key="1">
    <citation type="submission" date="2023-04" db="EMBL/GenBank/DDBJ databases">
        <title>A chromosome-level genome assembly of the parasitoid wasp Eretmocerus hayati.</title>
        <authorList>
            <person name="Zhong Y."/>
            <person name="Liu S."/>
            <person name="Liu Y."/>
        </authorList>
    </citation>
    <scope>NUCLEOTIDE SEQUENCE</scope>
    <source>
        <strain evidence="1">ZJU_SS_LIU_2023</strain>
    </source>
</reference>
<organism evidence="1 2">
    <name type="scientific">Eretmocerus hayati</name>
    <dbReference type="NCBI Taxonomy" id="131215"/>
    <lineage>
        <taxon>Eukaryota</taxon>
        <taxon>Metazoa</taxon>
        <taxon>Ecdysozoa</taxon>
        <taxon>Arthropoda</taxon>
        <taxon>Hexapoda</taxon>
        <taxon>Insecta</taxon>
        <taxon>Pterygota</taxon>
        <taxon>Neoptera</taxon>
        <taxon>Endopterygota</taxon>
        <taxon>Hymenoptera</taxon>
        <taxon>Apocrita</taxon>
        <taxon>Proctotrupomorpha</taxon>
        <taxon>Chalcidoidea</taxon>
        <taxon>Aphelinidae</taxon>
        <taxon>Aphelininae</taxon>
        <taxon>Eretmocerus</taxon>
    </lineage>
</organism>
<keyword evidence="2" id="KW-1185">Reference proteome</keyword>